<gene>
    <name evidence="3" type="ORF">D9758_013331</name>
</gene>
<evidence type="ECO:0000313" key="3">
    <source>
        <dbReference type="EMBL" id="KAF5339259.1"/>
    </source>
</evidence>
<comment type="caution">
    <text evidence="3">The sequence shown here is derived from an EMBL/GenBank/DDBJ whole genome shotgun (WGS) entry which is preliminary data.</text>
</comment>
<evidence type="ECO:0000256" key="1">
    <source>
        <dbReference type="SAM" id="MobiDB-lite"/>
    </source>
</evidence>
<dbReference type="OrthoDB" id="3262423at2759"/>
<reference evidence="3 4" key="1">
    <citation type="journal article" date="2020" name="ISME J.">
        <title>Uncovering the hidden diversity of litter-decomposition mechanisms in mushroom-forming fungi.</title>
        <authorList>
            <person name="Floudas D."/>
            <person name="Bentzer J."/>
            <person name="Ahren D."/>
            <person name="Johansson T."/>
            <person name="Persson P."/>
            <person name="Tunlid A."/>
        </authorList>
    </citation>
    <scope>NUCLEOTIDE SEQUENCE [LARGE SCALE GENOMIC DNA]</scope>
    <source>
        <strain evidence="3 4">CBS 291.85</strain>
    </source>
</reference>
<keyword evidence="4" id="KW-1185">Reference proteome</keyword>
<feature type="region of interest" description="Disordered" evidence="1">
    <location>
        <begin position="548"/>
        <end position="592"/>
    </location>
</feature>
<feature type="region of interest" description="Disordered" evidence="1">
    <location>
        <begin position="27"/>
        <end position="53"/>
    </location>
</feature>
<dbReference type="AlphaFoldDB" id="A0A8H5CCK0"/>
<protein>
    <recommendedName>
        <fullName evidence="2">Arrestin-like N-terminal domain-containing protein</fullName>
    </recommendedName>
</protein>
<evidence type="ECO:0000313" key="4">
    <source>
        <dbReference type="Proteomes" id="UP000559256"/>
    </source>
</evidence>
<feature type="compositionally biased region" description="Low complexity" evidence="1">
    <location>
        <begin position="440"/>
        <end position="450"/>
    </location>
</feature>
<proteinExistence type="predicted"/>
<feature type="compositionally biased region" description="Pro residues" evidence="1">
    <location>
        <begin position="429"/>
        <end position="439"/>
    </location>
</feature>
<dbReference type="Gene3D" id="2.60.40.640">
    <property type="match status" value="1"/>
</dbReference>
<dbReference type="InterPro" id="IPR014752">
    <property type="entry name" value="Arrestin-like_C"/>
</dbReference>
<evidence type="ECO:0000259" key="2">
    <source>
        <dbReference type="Pfam" id="PF00339"/>
    </source>
</evidence>
<feature type="compositionally biased region" description="Basic and acidic residues" evidence="1">
    <location>
        <begin position="569"/>
        <end position="583"/>
    </location>
</feature>
<dbReference type="InterPro" id="IPR011021">
    <property type="entry name" value="Arrestin-like_N"/>
</dbReference>
<feature type="compositionally biased region" description="Low complexity" evidence="1">
    <location>
        <begin position="462"/>
        <end position="485"/>
    </location>
</feature>
<name>A0A8H5CCK0_9AGAR</name>
<accession>A0A8H5CCK0</accession>
<dbReference type="Proteomes" id="UP000559256">
    <property type="component" value="Unassembled WGS sequence"/>
</dbReference>
<sequence>MSTTTTLMSVPSPYPFLHGSTASLLPGQSTTSLPAYTRRASPSPLRTPRPKTEHVVELSNNSGMGGASSKKSKPWAVLKVYSNARSSKSLPAFVEGERLTGSVTLDLGSGSWMSGNSGHGDAITSVKVIIRGEFASGNNSMEGNKTFFEMTTEVWTKDAHNTKLSGVQHWPFSISLPKNVFPSGDDISELSYPLPHTFLERHTGASIRYDLMVHIVRNKLRPNSNLQQTFVYIPAIRPDPPSLLRQLAYQEHSPLAGPTVDPEGWLTLAPVEAHGTIFSSRSVQITCTLSIAKPLSYTRNSFIPLSLLLESSDSQALDLLTANPGSSIHVRLRRQTRLLKPETVIDATTKQWMWAYHGEKMGGIHYFGDTTWWPSTLDNEDAAEHRKRIRLDGEISLAKDLKPSTFIPYFAIEYSVVLLPFTATGFVPSPSPSPSPSPTPSLTSPTDYLPTLPPKLNKKSSRPSTSPAPSSSLSGRSASYSASTSNHAHSQSLALPTRSASFTPRPSTSPSISSSSSPNTHLSPNYATNSSVAKPLLSQTVSIATVFAKGPRPLSGRPVSMAQYPGSRGDGRHLGHGDVRDDSLPPEYDDPQ</sequence>
<dbReference type="Pfam" id="PF00339">
    <property type="entry name" value="Arrestin_N"/>
    <property type="match status" value="1"/>
</dbReference>
<feature type="region of interest" description="Disordered" evidence="1">
    <location>
        <begin position="428"/>
        <end position="527"/>
    </location>
</feature>
<organism evidence="3 4">
    <name type="scientific">Tetrapyrgos nigripes</name>
    <dbReference type="NCBI Taxonomy" id="182062"/>
    <lineage>
        <taxon>Eukaryota</taxon>
        <taxon>Fungi</taxon>
        <taxon>Dikarya</taxon>
        <taxon>Basidiomycota</taxon>
        <taxon>Agaricomycotina</taxon>
        <taxon>Agaricomycetes</taxon>
        <taxon>Agaricomycetidae</taxon>
        <taxon>Agaricales</taxon>
        <taxon>Marasmiineae</taxon>
        <taxon>Marasmiaceae</taxon>
        <taxon>Tetrapyrgos</taxon>
    </lineage>
</organism>
<dbReference type="EMBL" id="JAACJM010000186">
    <property type="protein sequence ID" value="KAF5339259.1"/>
    <property type="molecule type" value="Genomic_DNA"/>
</dbReference>
<feature type="domain" description="Arrestin-like N-terminal" evidence="2">
    <location>
        <begin position="131"/>
        <end position="234"/>
    </location>
</feature>
<feature type="compositionally biased region" description="Low complexity" evidence="1">
    <location>
        <begin position="496"/>
        <end position="524"/>
    </location>
</feature>